<dbReference type="Proteomes" id="UP000178349">
    <property type="component" value="Unassembled WGS sequence"/>
</dbReference>
<dbReference type="EMBL" id="MFQW01000027">
    <property type="protein sequence ID" value="OGH86252.1"/>
    <property type="molecule type" value="Genomic_DNA"/>
</dbReference>
<sequence length="107" mass="11919">MATQGLITVMQDGQVLMKIVAGCHGYKAKAVATSIRKNWPVSIDDAYELAQKTGFGDEQSLVVISHEGYRAEGVEDLPYSYEETLDNPDFNPRWDSGMCDYLEIVNI</sequence>
<evidence type="ECO:0000313" key="2">
    <source>
        <dbReference type="Proteomes" id="UP000178349"/>
    </source>
</evidence>
<evidence type="ECO:0000313" key="1">
    <source>
        <dbReference type="EMBL" id="OGH86252.1"/>
    </source>
</evidence>
<proteinExistence type="predicted"/>
<dbReference type="AlphaFoldDB" id="A0A1F6NQL9"/>
<accession>A0A1F6NQL9</accession>
<reference evidence="1 2" key="1">
    <citation type="journal article" date="2016" name="Nat. Commun.">
        <title>Thousands of microbial genomes shed light on interconnected biogeochemical processes in an aquifer system.</title>
        <authorList>
            <person name="Anantharaman K."/>
            <person name="Brown C.T."/>
            <person name="Hug L.A."/>
            <person name="Sharon I."/>
            <person name="Castelle C.J."/>
            <person name="Probst A.J."/>
            <person name="Thomas B.C."/>
            <person name="Singh A."/>
            <person name="Wilkins M.J."/>
            <person name="Karaoz U."/>
            <person name="Brodie E.L."/>
            <person name="Williams K.H."/>
            <person name="Hubbard S.S."/>
            <person name="Banfield J.F."/>
        </authorList>
    </citation>
    <scope>NUCLEOTIDE SEQUENCE [LARGE SCALE GENOMIC DNA]</scope>
</reference>
<comment type="caution">
    <text evidence="1">The sequence shown here is derived from an EMBL/GenBank/DDBJ whole genome shotgun (WGS) entry which is preliminary data.</text>
</comment>
<protein>
    <submittedName>
        <fullName evidence="1">Uncharacterized protein</fullName>
    </submittedName>
</protein>
<name>A0A1F6NQL9_9BACT</name>
<organism evidence="1 2">
    <name type="scientific">Candidatus Magasanikbacteria bacterium RIFOXYC12_FULL_33_11</name>
    <dbReference type="NCBI Taxonomy" id="1798701"/>
    <lineage>
        <taxon>Bacteria</taxon>
        <taxon>Candidatus Magasanikiibacteriota</taxon>
    </lineage>
</organism>
<gene>
    <name evidence="1" type="ORF">A2493_00090</name>
</gene>